<dbReference type="Pfam" id="PF20684">
    <property type="entry name" value="Fung_rhodopsin"/>
    <property type="match status" value="1"/>
</dbReference>
<proteinExistence type="inferred from homology"/>
<dbReference type="PANTHER" id="PTHR33048:SF42">
    <property type="entry name" value="INTEGRAL MEMBRANE PROTEIN"/>
    <property type="match status" value="1"/>
</dbReference>
<protein>
    <submittedName>
        <fullName evidence="8">Rhodopsin domain-containing protein</fullName>
    </submittedName>
</protein>
<evidence type="ECO:0000313" key="8">
    <source>
        <dbReference type="EMBL" id="GAB1317012.1"/>
    </source>
</evidence>
<dbReference type="EMBL" id="BAAFSV010000004">
    <property type="protein sequence ID" value="GAB1317012.1"/>
    <property type="molecule type" value="Genomic_DNA"/>
</dbReference>
<evidence type="ECO:0000256" key="3">
    <source>
        <dbReference type="ARBA" id="ARBA00022989"/>
    </source>
</evidence>
<feature type="transmembrane region" description="Helical" evidence="6">
    <location>
        <begin position="23"/>
        <end position="45"/>
    </location>
</feature>
<name>A0ABQ0GGY6_9PEZI</name>
<dbReference type="InterPro" id="IPR049326">
    <property type="entry name" value="Rhodopsin_dom_fungi"/>
</dbReference>
<feature type="transmembrane region" description="Helical" evidence="6">
    <location>
        <begin position="98"/>
        <end position="123"/>
    </location>
</feature>
<comment type="similarity">
    <text evidence="5">Belongs to the SAT4 family.</text>
</comment>
<dbReference type="InterPro" id="IPR052337">
    <property type="entry name" value="SAT4-like"/>
</dbReference>
<accession>A0ABQ0GGY6</accession>
<evidence type="ECO:0000256" key="1">
    <source>
        <dbReference type="ARBA" id="ARBA00004141"/>
    </source>
</evidence>
<feature type="transmembrane region" description="Helical" evidence="6">
    <location>
        <begin position="135"/>
        <end position="156"/>
    </location>
</feature>
<feature type="transmembrane region" description="Helical" evidence="6">
    <location>
        <begin position="57"/>
        <end position="78"/>
    </location>
</feature>
<feature type="transmembrane region" description="Helical" evidence="6">
    <location>
        <begin position="216"/>
        <end position="234"/>
    </location>
</feature>
<evidence type="ECO:0000259" key="7">
    <source>
        <dbReference type="Pfam" id="PF20684"/>
    </source>
</evidence>
<feature type="transmembrane region" description="Helical" evidence="6">
    <location>
        <begin position="182"/>
        <end position="204"/>
    </location>
</feature>
<keyword evidence="2 6" id="KW-0812">Transmembrane</keyword>
<dbReference type="Proteomes" id="UP001628179">
    <property type="component" value="Unassembled WGS sequence"/>
</dbReference>
<feature type="domain" description="Rhodopsin" evidence="7">
    <location>
        <begin position="41"/>
        <end position="279"/>
    </location>
</feature>
<evidence type="ECO:0000313" key="9">
    <source>
        <dbReference type="Proteomes" id="UP001628179"/>
    </source>
</evidence>
<keyword evidence="3 6" id="KW-1133">Transmembrane helix</keyword>
<keyword evidence="4 6" id="KW-0472">Membrane</keyword>
<comment type="caution">
    <text evidence="8">The sequence shown here is derived from an EMBL/GenBank/DDBJ whole genome shotgun (WGS) entry which is preliminary data.</text>
</comment>
<evidence type="ECO:0000256" key="6">
    <source>
        <dbReference type="SAM" id="Phobius"/>
    </source>
</evidence>
<evidence type="ECO:0000256" key="4">
    <source>
        <dbReference type="ARBA" id="ARBA00023136"/>
    </source>
</evidence>
<sequence>MGLLPQSDLTPPDALDHSDRGPLFLALSWSLTALAGLFLALRLYCKLSTGRRLWWDDWVLIASLSVIIVNDVLTTVLVKEFGLGRHSWDMTPGDPVRFLLLLSSRATVTISAVVWTKTAFAVTLLRLTDGTMRRFVWFIIVSLSVTMGFSAAVPWIQCAPLAKGWDSSIPGTCWAPGVGVNIWIATGAYSAGMDFTLAALPWKFLVILRMRRLEKIGVGIAMSMGVIAGVVAVVKCFKLPRLNSPDAYEATELFMWDIAESTATMMAACIPSLRVLIQRVRGNSADHQTSNLTYITAPALTSSSVRRNPVSDSTRALQGDIEPRLENDGNTILPWFVRWHSSTSGR</sequence>
<organism evidence="8 9">
    <name type="scientific">Madurella fahalii</name>
    <dbReference type="NCBI Taxonomy" id="1157608"/>
    <lineage>
        <taxon>Eukaryota</taxon>
        <taxon>Fungi</taxon>
        <taxon>Dikarya</taxon>
        <taxon>Ascomycota</taxon>
        <taxon>Pezizomycotina</taxon>
        <taxon>Sordariomycetes</taxon>
        <taxon>Sordariomycetidae</taxon>
        <taxon>Sordariales</taxon>
        <taxon>Sordariales incertae sedis</taxon>
        <taxon>Madurella</taxon>
    </lineage>
</organism>
<evidence type="ECO:0000256" key="2">
    <source>
        <dbReference type="ARBA" id="ARBA00022692"/>
    </source>
</evidence>
<gene>
    <name evidence="8" type="ORF">MFIFM68171_07222</name>
</gene>
<dbReference type="GeneID" id="98177965"/>
<keyword evidence="9" id="KW-1185">Reference proteome</keyword>
<comment type="subcellular location">
    <subcellularLocation>
        <location evidence="1">Membrane</location>
        <topology evidence="1">Multi-pass membrane protein</topology>
    </subcellularLocation>
</comment>
<evidence type="ECO:0000256" key="5">
    <source>
        <dbReference type="ARBA" id="ARBA00038359"/>
    </source>
</evidence>
<dbReference type="PANTHER" id="PTHR33048">
    <property type="entry name" value="PTH11-LIKE INTEGRAL MEMBRANE PROTEIN (AFU_ORTHOLOGUE AFUA_5G11245)"/>
    <property type="match status" value="1"/>
</dbReference>
<dbReference type="RefSeq" id="XP_070918743.1">
    <property type="nucleotide sequence ID" value="XM_071062642.1"/>
</dbReference>
<reference evidence="8 9" key="1">
    <citation type="submission" date="2024-09" db="EMBL/GenBank/DDBJ databases">
        <title>Itraconazole resistance in Madurella fahalii resulting from another homologue of gene encoding cytochrome P450 14-alpha sterol demethylase (CYP51).</title>
        <authorList>
            <person name="Yoshioka I."/>
            <person name="Fahal A.H."/>
            <person name="Kaneko S."/>
            <person name="Yaguchi T."/>
        </authorList>
    </citation>
    <scope>NUCLEOTIDE SEQUENCE [LARGE SCALE GENOMIC DNA]</scope>
    <source>
        <strain evidence="8 9">IFM 68171</strain>
    </source>
</reference>